<comment type="similarity">
    <text evidence="3">Belongs to the alpha-ketoglutarate dehydrogenase component 4 family.</text>
</comment>
<evidence type="ECO:0000256" key="1">
    <source>
        <dbReference type="ARBA" id="ARBA00004173"/>
    </source>
</evidence>
<keyword evidence="2" id="KW-0496">Mitochondrion</keyword>
<evidence type="ECO:0000313" key="4">
    <source>
        <dbReference type="EMBL" id="RUS33844.1"/>
    </source>
</evidence>
<keyword evidence="5" id="KW-1185">Reference proteome</keyword>
<sequence length="127" mass="13910">MHQEFQPISLILPLPLDFTPTSTPQPMHSTIARAAAEFRKPMIRFLGPRKLLWKDHDPHHGTTHPLAPNNLVKSVAQPSVAQSSARTSRKSANGAIEFSELPAKYKHALLTEAEIEAVQLGGASAIF</sequence>
<name>A0A433QVT0_9FUNG</name>
<dbReference type="Proteomes" id="UP000274822">
    <property type="component" value="Unassembled WGS sequence"/>
</dbReference>
<comment type="caution">
    <text evidence="4">The sequence shown here is derived from an EMBL/GenBank/DDBJ whole genome shotgun (WGS) entry which is preliminary data.</text>
</comment>
<dbReference type="InterPro" id="IPR020373">
    <property type="entry name" value="Kgd4/YMR-31"/>
</dbReference>
<dbReference type="EMBL" id="RBNJ01000879">
    <property type="protein sequence ID" value="RUS33844.1"/>
    <property type="molecule type" value="Genomic_DNA"/>
</dbReference>
<evidence type="ECO:0000256" key="2">
    <source>
        <dbReference type="ARBA" id="ARBA00023128"/>
    </source>
</evidence>
<gene>
    <name evidence="4" type="ORF">BC938DRAFT_483517</name>
</gene>
<proteinExistence type="inferred from homology"/>
<comment type="subcellular location">
    <subcellularLocation>
        <location evidence="1">Mitochondrion</location>
    </subcellularLocation>
</comment>
<evidence type="ECO:0000313" key="5">
    <source>
        <dbReference type="Proteomes" id="UP000274822"/>
    </source>
</evidence>
<organism evidence="4 5">
    <name type="scientific">Jimgerdemannia flammicorona</name>
    <dbReference type="NCBI Taxonomy" id="994334"/>
    <lineage>
        <taxon>Eukaryota</taxon>
        <taxon>Fungi</taxon>
        <taxon>Fungi incertae sedis</taxon>
        <taxon>Mucoromycota</taxon>
        <taxon>Mucoromycotina</taxon>
        <taxon>Endogonomycetes</taxon>
        <taxon>Endogonales</taxon>
        <taxon>Endogonaceae</taxon>
        <taxon>Jimgerdemannia</taxon>
    </lineage>
</organism>
<evidence type="ECO:0000256" key="3">
    <source>
        <dbReference type="ARBA" id="ARBA00043970"/>
    </source>
</evidence>
<dbReference type="Pfam" id="PF10937">
    <property type="entry name" value="Kgd4-YMR31"/>
    <property type="match status" value="1"/>
</dbReference>
<protein>
    <submittedName>
        <fullName evidence="4">Uncharacterized protein</fullName>
    </submittedName>
</protein>
<accession>A0A433QVT0</accession>
<dbReference type="AlphaFoldDB" id="A0A433QVT0"/>
<dbReference type="GO" id="GO:0006103">
    <property type="term" value="P:2-oxoglutarate metabolic process"/>
    <property type="evidence" value="ECO:0007669"/>
    <property type="project" value="InterPro"/>
</dbReference>
<reference evidence="4 5" key="1">
    <citation type="journal article" date="2018" name="New Phytol.">
        <title>Phylogenomics of Endogonaceae and evolution of mycorrhizas within Mucoromycota.</title>
        <authorList>
            <person name="Chang Y."/>
            <person name="Desiro A."/>
            <person name="Na H."/>
            <person name="Sandor L."/>
            <person name="Lipzen A."/>
            <person name="Clum A."/>
            <person name="Barry K."/>
            <person name="Grigoriev I.V."/>
            <person name="Martin F.M."/>
            <person name="Stajich J.E."/>
            <person name="Smith M.E."/>
            <person name="Bonito G."/>
            <person name="Spatafora J.W."/>
        </authorList>
    </citation>
    <scope>NUCLEOTIDE SEQUENCE [LARGE SCALE GENOMIC DNA]</scope>
    <source>
        <strain evidence="4 5">AD002</strain>
    </source>
</reference>
<dbReference type="GO" id="GO:0005739">
    <property type="term" value="C:mitochondrion"/>
    <property type="evidence" value="ECO:0007669"/>
    <property type="project" value="UniProtKB-SubCell"/>
</dbReference>